<comment type="similarity">
    <text evidence="7">Belongs to the glycosyltransferase 87 family.</text>
</comment>
<evidence type="ECO:0000256" key="7">
    <source>
        <dbReference type="ARBA" id="ARBA00024033"/>
    </source>
</evidence>
<dbReference type="Pfam" id="PF09594">
    <property type="entry name" value="GT87"/>
    <property type="match status" value="1"/>
</dbReference>
<dbReference type="EMBL" id="ACVN02000169">
    <property type="protein sequence ID" value="ERK55930.1"/>
    <property type="molecule type" value="Genomic_DNA"/>
</dbReference>
<feature type="transmembrane region" description="Helical" evidence="8">
    <location>
        <begin position="125"/>
        <end position="144"/>
    </location>
</feature>
<reference evidence="9" key="1">
    <citation type="submission" date="2013-08" db="EMBL/GenBank/DDBJ databases">
        <authorList>
            <person name="Durkin A.S."/>
            <person name="Haft D.R."/>
            <person name="McCorrison J."/>
            <person name="Torralba M."/>
            <person name="Gillis M."/>
            <person name="Haft D.H."/>
            <person name="Methe B."/>
            <person name="Sutton G."/>
            <person name="Nelson K.E."/>
        </authorList>
    </citation>
    <scope>NUCLEOTIDE SEQUENCE [LARGE SCALE GENOMIC DNA]</scope>
    <source>
        <strain evidence="9">F0233</strain>
    </source>
</reference>
<feature type="transmembrane region" description="Helical" evidence="8">
    <location>
        <begin position="322"/>
        <end position="339"/>
    </location>
</feature>
<sequence>MRPSHGTASGVERLRRHLPLSGWVGVVAWLGTRSVMALVLATLCLYVREDVGYYAVQLQSVPMLRSHGLGGTLVEYPVPAVWLLEALRVPAGASSAVYVYAFALLMVLLDTFCCWALWTHHSRLGALLWIGFTFCIGPLLWFRIDLVPAVCVLVAAHQRSRRPVLSGAAVGLGAAMKLWPALLVLPLLGADRAGRRRGLGLVGLGGALGALSWLAEGWTRSVSPLGWQNGRGLQVESVWATPLMAARLVSDGWHVRLSRYNAYEVFGPGVPTLVRLASGSMLVVVGLGLVLCWLIGFGGAGLPGHRLSAALAPERRRDRDRALLLGLVAMICAVIVADKTFSPQYMIWLAGPFAVLSSAQWRSGDRRHGAVLVVMTLCCAALTQLIFPLNYSALVTATDPGVAVSALLVARNALMCVLAGHSAALALSGAWRLGRPAPAHLPSSTQPDDEEPHA</sequence>
<feature type="transmembrane region" description="Helical" evidence="8">
    <location>
        <begin position="20"/>
        <end position="48"/>
    </location>
</feature>
<gene>
    <name evidence="9" type="ORF">HMPREF0682_1492</name>
</gene>
<feature type="transmembrane region" description="Helical" evidence="8">
    <location>
        <begin position="164"/>
        <end position="186"/>
    </location>
</feature>
<evidence type="ECO:0000256" key="2">
    <source>
        <dbReference type="ARBA" id="ARBA00022475"/>
    </source>
</evidence>
<evidence type="ECO:0000256" key="8">
    <source>
        <dbReference type="SAM" id="Phobius"/>
    </source>
</evidence>
<dbReference type="OrthoDB" id="581198at2"/>
<evidence type="ECO:0000256" key="3">
    <source>
        <dbReference type="ARBA" id="ARBA00022679"/>
    </source>
</evidence>
<evidence type="ECO:0000313" key="10">
    <source>
        <dbReference type="Proteomes" id="UP000017052"/>
    </source>
</evidence>
<evidence type="ECO:0000256" key="6">
    <source>
        <dbReference type="ARBA" id="ARBA00023136"/>
    </source>
</evidence>
<dbReference type="GO" id="GO:0016758">
    <property type="term" value="F:hexosyltransferase activity"/>
    <property type="evidence" value="ECO:0007669"/>
    <property type="project" value="InterPro"/>
</dbReference>
<dbReference type="Proteomes" id="UP000017052">
    <property type="component" value="Unassembled WGS sequence"/>
</dbReference>
<evidence type="ECO:0000256" key="1">
    <source>
        <dbReference type="ARBA" id="ARBA00004651"/>
    </source>
</evidence>
<keyword evidence="5 8" id="KW-1133">Transmembrane helix</keyword>
<dbReference type="InterPro" id="IPR018584">
    <property type="entry name" value="GT87"/>
</dbReference>
<keyword evidence="10" id="KW-1185">Reference proteome</keyword>
<evidence type="ECO:0000256" key="4">
    <source>
        <dbReference type="ARBA" id="ARBA00022692"/>
    </source>
</evidence>
<accession>U2PZJ7</accession>
<feature type="transmembrane region" description="Helical" evidence="8">
    <location>
        <begin position="345"/>
        <end position="363"/>
    </location>
</feature>
<dbReference type="AlphaFoldDB" id="U2PZJ7"/>
<feature type="transmembrane region" description="Helical" evidence="8">
    <location>
        <begin position="97"/>
        <end position="118"/>
    </location>
</feature>
<keyword evidence="3" id="KW-0808">Transferase</keyword>
<keyword evidence="4 8" id="KW-0812">Transmembrane</keyword>
<dbReference type="GO" id="GO:0005886">
    <property type="term" value="C:plasma membrane"/>
    <property type="evidence" value="ECO:0007669"/>
    <property type="project" value="UniProtKB-SubCell"/>
</dbReference>
<feature type="transmembrane region" description="Helical" evidence="8">
    <location>
        <begin position="403"/>
        <end position="427"/>
    </location>
</feature>
<dbReference type="GeneID" id="95358697"/>
<keyword evidence="6 8" id="KW-0472">Membrane</keyword>
<evidence type="ECO:0000256" key="5">
    <source>
        <dbReference type="ARBA" id="ARBA00022989"/>
    </source>
</evidence>
<proteinExistence type="inferred from homology"/>
<evidence type="ECO:0000313" key="9">
    <source>
        <dbReference type="EMBL" id="ERK55930.1"/>
    </source>
</evidence>
<dbReference type="RefSeq" id="WP_021797479.1">
    <property type="nucleotide sequence ID" value="NZ_ACVN02000169.1"/>
</dbReference>
<name>U2PZJ7_9ACTN</name>
<feature type="transmembrane region" description="Helical" evidence="8">
    <location>
        <begin position="281"/>
        <end position="302"/>
    </location>
</feature>
<comment type="caution">
    <text evidence="9">The sequence shown here is derived from an EMBL/GenBank/DDBJ whole genome shotgun (WGS) entry which is preliminary data.</text>
</comment>
<comment type="subcellular location">
    <subcellularLocation>
        <location evidence="1">Cell membrane</location>
        <topology evidence="1">Multi-pass membrane protein</topology>
    </subcellularLocation>
</comment>
<feature type="transmembrane region" description="Helical" evidence="8">
    <location>
        <begin position="370"/>
        <end position="391"/>
    </location>
</feature>
<keyword evidence="2" id="KW-1003">Cell membrane</keyword>
<protein>
    <submittedName>
        <fullName evidence="9">PF09594 family protein</fullName>
    </submittedName>
</protein>
<feature type="transmembrane region" description="Helical" evidence="8">
    <location>
        <begin position="198"/>
        <end position="215"/>
    </location>
</feature>
<organism evidence="9 10">
    <name type="scientific">Propionibacterium acidifaciens F0233</name>
    <dbReference type="NCBI Taxonomy" id="553198"/>
    <lineage>
        <taxon>Bacteria</taxon>
        <taxon>Bacillati</taxon>
        <taxon>Actinomycetota</taxon>
        <taxon>Actinomycetes</taxon>
        <taxon>Propionibacteriales</taxon>
        <taxon>Propionibacteriaceae</taxon>
        <taxon>Propionibacterium</taxon>
    </lineage>
</organism>